<sequence length="241" mass="26103">MSRSRDHFWRGFRNGAPFLLVVVPFALLFGVVATEAGLDLLKVMGFSVLVIAGASQFAALQLMTDNAPVLMVLATALAVNMRMAMYSASLTPYLGAAPLWQRALAAYFLVDQSYAVSIAEYEKRPEMSVRDRVVYFFGTMTPVCIPWYVATYVGAAVGARIPEAWALDFAVPITFLAIIAPALRTFAHVGAALVSIAVALSLSFLPYNSGLLIAAALAMMVGAEIERQTTRRAARRKETKA</sequence>
<keyword evidence="7" id="KW-0472">Membrane</keyword>
<evidence type="ECO:0000256" key="4">
    <source>
        <dbReference type="ARBA" id="ARBA00022475"/>
    </source>
</evidence>
<evidence type="ECO:0000313" key="8">
    <source>
        <dbReference type="EMBL" id="APX89565.1"/>
    </source>
</evidence>
<evidence type="ECO:0000256" key="5">
    <source>
        <dbReference type="ARBA" id="ARBA00022692"/>
    </source>
</evidence>
<evidence type="ECO:0000256" key="7">
    <source>
        <dbReference type="ARBA" id="ARBA00023136"/>
    </source>
</evidence>
<dbReference type="GO" id="GO:1903785">
    <property type="term" value="P:L-valine transmembrane transport"/>
    <property type="evidence" value="ECO:0007669"/>
    <property type="project" value="TreeGrafter"/>
</dbReference>
<comment type="subcellular location">
    <subcellularLocation>
        <location evidence="1">Cell membrane</location>
        <topology evidence="1">Multi-pass membrane protein</topology>
    </subcellularLocation>
</comment>
<accession>A0A2M9DDA9</accession>
<evidence type="ECO:0000256" key="2">
    <source>
        <dbReference type="ARBA" id="ARBA00010735"/>
    </source>
</evidence>
<evidence type="ECO:0000256" key="1">
    <source>
        <dbReference type="ARBA" id="ARBA00004651"/>
    </source>
</evidence>
<dbReference type="PANTHER" id="PTHR34979:SF1">
    <property type="entry name" value="INNER MEMBRANE PROTEIN YGAZ"/>
    <property type="match status" value="1"/>
</dbReference>
<evidence type="ECO:0000313" key="9">
    <source>
        <dbReference type="Proteomes" id="UP000187266"/>
    </source>
</evidence>
<dbReference type="Proteomes" id="UP000187266">
    <property type="component" value="Chromosome"/>
</dbReference>
<keyword evidence="5" id="KW-0812">Transmembrane</keyword>
<accession>A0A1U7DI11</accession>
<keyword evidence="9" id="KW-1185">Reference proteome</keyword>
<dbReference type="Pfam" id="PF03591">
    <property type="entry name" value="AzlC"/>
    <property type="match status" value="1"/>
</dbReference>
<proteinExistence type="inferred from homology"/>
<dbReference type="OrthoDB" id="3579489at2"/>
<dbReference type="PANTHER" id="PTHR34979">
    <property type="entry name" value="INNER MEMBRANE PROTEIN YGAZ"/>
    <property type="match status" value="1"/>
</dbReference>
<reference evidence="8 9" key="1">
    <citation type="submission" date="2017-01" db="EMBL/GenBank/DDBJ databases">
        <title>Genomic analysis of Xuhuaishuia manganoxidans DY6-4.</title>
        <authorList>
            <person name="Wang X."/>
        </authorList>
    </citation>
    <scope>NUCLEOTIDE SEQUENCE [LARGE SCALE GENOMIC DNA]</scope>
    <source>
        <strain evidence="8 9">DY6-4</strain>
    </source>
</reference>
<dbReference type="AlphaFoldDB" id="A0A1U7DI11"/>
<protein>
    <submittedName>
        <fullName evidence="8">Branched-chain amino acid transporter AzlC</fullName>
    </submittedName>
</protein>
<keyword evidence="6" id="KW-1133">Transmembrane helix</keyword>
<organism evidence="8 9">
    <name type="scientific">Brevirhabdus pacifica</name>
    <dbReference type="NCBI Taxonomy" id="1267768"/>
    <lineage>
        <taxon>Bacteria</taxon>
        <taxon>Pseudomonadati</taxon>
        <taxon>Pseudomonadota</taxon>
        <taxon>Alphaproteobacteria</taxon>
        <taxon>Rhodobacterales</taxon>
        <taxon>Paracoccaceae</taxon>
        <taxon>Brevirhabdus</taxon>
    </lineage>
</organism>
<dbReference type="EMBL" id="CP019124">
    <property type="protein sequence ID" value="APX89565.1"/>
    <property type="molecule type" value="Genomic_DNA"/>
</dbReference>
<keyword evidence="4" id="KW-1003">Cell membrane</keyword>
<evidence type="ECO:0000256" key="3">
    <source>
        <dbReference type="ARBA" id="ARBA00022448"/>
    </source>
</evidence>
<dbReference type="STRING" id="1267768.BV394_07430"/>
<dbReference type="GO" id="GO:0005886">
    <property type="term" value="C:plasma membrane"/>
    <property type="evidence" value="ECO:0007669"/>
    <property type="project" value="UniProtKB-SubCell"/>
</dbReference>
<keyword evidence="3" id="KW-0813">Transport</keyword>
<evidence type="ECO:0000256" key="6">
    <source>
        <dbReference type="ARBA" id="ARBA00022989"/>
    </source>
</evidence>
<gene>
    <name evidence="8" type="ORF">BV394_07430</name>
</gene>
<dbReference type="InterPro" id="IPR011606">
    <property type="entry name" value="Brnchd-chn_aa_trnsp_permease"/>
</dbReference>
<dbReference type="RefSeq" id="WP_076979588.1">
    <property type="nucleotide sequence ID" value="NZ_CP019124.1"/>
</dbReference>
<comment type="similarity">
    <text evidence="2">Belongs to the AzlC family.</text>
</comment>
<name>A0A1U7DI11_9RHOB</name>